<dbReference type="AlphaFoldDB" id="A0A938WTL8"/>
<dbReference type="Proteomes" id="UP000706891">
    <property type="component" value="Unassembled WGS sequence"/>
</dbReference>
<evidence type="ECO:0000256" key="2">
    <source>
        <dbReference type="ARBA" id="ARBA00009948"/>
    </source>
</evidence>
<feature type="binding site" evidence="7">
    <location>
        <position position="21"/>
    </location>
    <ligand>
        <name>phosphoenolpyruvate</name>
        <dbReference type="ChEBI" id="CHEBI:58702"/>
    </ligand>
</feature>
<dbReference type="InterPro" id="IPR006264">
    <property type="entry name" value="EPSP_synthase"/>
</dbReference>
<keyword evidence="4 7" id="KW-0808">Transferase</keyword>
<feature type="binding site" evidence="7">
    <location>
        <position position="69"/>
    </location>
    <ligand>
        <name>phosphoenolpyruvate</name>
        <dbReference type="ChEBI" id="CHEBI:58702"/>
    </ligand>
</feature>
<dbReference type="Gene3D" id="3.65.10.10">
    <property type="entry name" value="Enolpyruvate transferase domain"/>
    <property type="match status" value="3"/>
</dbReference>
<evidence type="ECO:0000313" key="10">
    <source>
        <dbReference type="Proteomes" id="UP000706891"/>
    </source>
</evidence>
<keyword evidence="5 7" id="KW-0057">Aromatic amino acid biosynthesis</keyword>
<gene>
    <name evidence="7" type="primary">aroA</name>
    <name evidence="9" type="ORF">H6A34_08110</name>
</gene>
<dbReference type="HAMAP" id="MF_00210">
    <property type="entry name" value="EPSP_synth"/>
    <property type="match status" value="1"/>
</dbReference>
<dbReference type="SUPFAM" id="SSF55205">
    <property type="entry name" value="EPT/RTPC-like"/>
    <property type="match status" value="1"/>
</dbReference>
<evidence type="ECO:0000256" key="5">
    <source>
        <dbReference type="ARBA" id="ARBA00023141"/>
    </source>
</evidence>
<comment type="similarity">
    <text evidence="2 7">Belongs to the EPSP synthase family.</text>
</comment>
<dbReference type="EMBL" id="JACJJG010000038">
    <property type="protein sequence ID" value="MBM6673837.1"/>
    <property type="molecule type" value="Genomic_DNA"/>
</dbReference>
<feature type="binding site" evidence="7">
    <location>
        <position position="296"/>
    </location>
    <ligand>
        <name>3-phosphoshikimate</name>
        <dbReference type="ChEBI" id="CHEBI:145989"/>
    </ligand>
</feature>
<comment type="catalytic activity">
    <reaction evidence="6">
        <text>3-phosphoshikimate + phosphoenolpyruvate = 5-O-(1-carboxyvinyl)-3-phosphoshikimate + phosphate</text>
        <dbReference type="Rhea" id="RHEA:21256"/>
        <dbReference type="ChEBI" id="CHEBI:43474"/>
        <dbReference type="ChEBI" id="CHEBI:57701"/>
        <dbReference type="ChEBI" id="CHEBI:58702"/>
        <dbReference type="ChEBI" id="CHEBI:145989"/>
        <dbReference type="EC" id="2.5.1.19"/>
    </reaction>
    <physiologicalReaction direction="left-to-right" evidence="6">
        <dbReference type="Rhea" id="RHEA:21257"/>
    </physiologicalReaction>
</comment>
<feature type="active site" description="Proton acceptor" evidence="7">
    <location>
        <position position="296"/>
    </location>
</feature>
<feature type="binding site" evidence="7">
    <location>
        <position position="372"/>
    </location>
    <ligand>
        <name>phosphoenolpyruvate</name>
        <dbReference type="ChEBI" id="CHEBI:58702"/>
    </ligand>
</feature>
<accession>A0A938WTL8</accession>
<feature type="binding site" evidence="7">
    <location>
        <position position="22"/>
    </location>
    <ligand>
        <name>3-phosphoshikimate</name>
        <dbReference type="ChEBI" id="CHEBI:145989"/>
    </ligand>
</feature>
<feature type="binding site" evidence="7">
    <location>
        <position position="145"/>
    </location>
    <ligand>
        <name>phosphoenolpyruvate</name>
        <dbReference type="ChEBI" id="CHEBI:58702"/>
    </ligand>
</feature>
<comment type="caution">
    <text evidence="9">The sequence shown here is derived from an EMBL/GenBank/DDBJ whole genome shotgun (WGS) entry which is preliminary data.</text>
</comment>
<comment type="pathway">
    <text evidence="1 7">Metabolic intermediate biosynthesis; chorismate biosynthesis; chorismate from D-erythrose 4-phosphate and phosphoenolpyruvate: step 6/7.</text>
</comment>
<keyword evidence="3 7" id="KW-0028">Amino-acid biosynthesis</keyword>
<feature type="binding site" evidence="7">
    <location>
        <position position="144"/>
    </location>
    <ligand>
        <name>3-phosphoshikimate</name>
        <dbReference type="ChEBI" id="CHEBI:145989"/>
    </ligand>
</feature>
<evidence type="ECO:0000259" key="8">
    <source>
        <dbReference type="Pfam" id="PF00275"/>
    </source>
</evidence>
<dbReference type="PANTHER" id="PTHR21090:SF5">
    <property type="entry name" value="PENTAFUNCTIONAL AROM POLYPEPTIDE"/>
    <property type="match status" value="1"/>
</dbReference>
<dbReference type="InterPro" id="IPR023193">
    <property type="entry name" value="EPSP_synthase_CS"/>
</dbReference>
<keyword evidence="10" id="KW-1185">Reference proteome</keyword>
<dbReference type="RefSeq" id="WP_205104781.1">
    <property type="nucleotide sequence ID" value="NZ_JACJJG010000038.1"/>
</dbReference>
<dbReference type="InterPro" id="IPR001986">
    <property type="entry name" value="Enolpyruvate_Tfrase_dom"/>
</dbReference>
<dbReference type="GO" id="GO:0005737">
    <property type="term" value="C:cytoplasm"/>
    <property type="evidence" value="ECO:0007669"/>
    <property type="project" value="UniProtKB-SubCell"/>
</dbReference>
<evidence type="ECO:0000256" key="3">
    <source>
        <dbReference type="ARBA" id="ARBA00022605"/>
    </source>
</evidence>
<dbReference type="CDD" id="cd01556">
    <property type="entry name" value="EPSP_synthase"/>
    <property type="match status" value="1"/>
</dbReference>
<dbReference type="InterPro" id="IPR036968">
    <property type="entry name" value="Enolpyruvate_Tfrase_sf"/>
</dbReference>
<dbReference type="PANTHER" id="PTHR21090">
    <property type="entry name" value="AROM/DEHYDROQUINATE SYNTHASE"/>
    <property type="match status" value="1"/>
</dbReference>
<reference evidence="9" key="1">
    <citation type="submission" date="2020-08" db="EMBL/GenBank/DDBJ databases">
        <authorList>
            <person name="Cejkova D."/>
            <person name="Kubasova T."/>
            <person name="Jahodarova E."/>
            <person name="Rychlik I."/>
        </authorList>
    </citation>
    <scope>NUCLEOTIDE SEQUENCE</scope>
    <source>
        <strain evidence="9">An824</strain>
    </source>
</reference>
<sequence length="417" mass="46624">MKYILTAPERINTTVNLPASKSVSNRALIINALAGNTIKPDNLSDCDDTEVILDALERMPAVIDIKAAGTAMRFMTAYLAATPGEHTITGTERMKQRPIKALVDALRYIGADITYVERDGYPPLHIRGRKLEGGHIEVPGDISSQYISALLMIAPTLAGGLELKLNGEIISRPYIDLTLCMMRDFGADAEWSDVDTISVKPKAYAQRGFYIENDWSAASYWYEMLVLGHDEESEIMLTGLTDGSRQGDSAVKYLFNMLGVRTTFKTRERNVPTTVTLKRVETKPPRLDYDFINQPDMVQTFVVCCALADIPFRFTGLSTLKIKETDRVEALKTEMRKLGYIIRETDIGELSWDGERCEPADDIVINTYEDHRMAMAFAPASITFPGLKIDNPQVVSKSYPHFWDDLRQAGFIIDGAE</sequence>
<dbReference type="PROSITE" id="PS00885">
    <property type="entry name" value="EPSP_SYNTHASE_2"/>
    <property type="match status" value="1"/>
</dbReference>
<evidence type="ECO:0000256" key="6">
    <source>
        <dbReference type="ARBA" id="ARBA00044633"/>
    </source>
</evidence>
<evidence type="ECO:0000256" key="7">
    <source>
        <dbReference type="HAMAP-Rule" id="MF_00210"/>
    </source>
</evidence>
<evidence type="ECO:0000256" key="1">
    <source>
        <dbReference type="ARBA" id="ARBA00004811"/>
    </source>
</evidence>
<dbReference type="GO" id="GO:0003866">
    <property type="term" value="F:3-phosphoshikimate 1-carboxyvinyltransferase activity"/>
    <property type="evidence" value="ECO:0007669"/>
    <property type="project" value="UniProtKB-UniRule"/>
</dbReference>
<evidence type="ECO:0000256" key="4">
    <source>
        <dbReference type="ARBA" id="ARBA00022679"/>
    </source>
</evidence>
<dbReference type="InterPro" id="IPR013792">
    <property type="entry name" value="RNA3'P_cycl/enolpyr_Trfase_a/b"/>
</dbReference>
<keyword evidence="7" id="KW-0963">Cytoplasm</keyword>
<dbReference type="PIRSF" id="PIRSF000505">
    <property type="entry name" value="EPSPS"/>
    <property type="match status" value="1"/>
</dbReference>
<dbReference type="Pfam" id="PF00275">
    <property type="entry name" value="EPSP_synthase"/>
    <property type="match status" value="1"/>
</dbReference>
<feature type="binding site" evidence="7">
    <location>
        <position position="327"/>
    </location>
    <ligand>
        <name>phosphoenolpyruvate</name>
        <dbReference type="ChEBI" id="CHEBI:58702"/>
    </ligand>
</feature>
<protein>
    <recommendedName>
        <fullName evidence="7">3-phosphoshikimate 1-carboxyvinyltransferase</fullName>
        <ecNumber evidence="7">2.5.1.19</ecNumber>
    </recommendedName>
    <alternativeName>
        <fullName evidence="7">5-enolpyruvylshikimate-3-phosphate synthase</fullName>
        <shortName evidence="7">EPSP synthase</shortName>
        <shortName evidence="7">EPSPS</shortName>
    </alternativeName>
</protein>
<feature type="binding site" evidence="7">
    <location>
        <position position="143"/>
    </location>
    <ligand>
        <name>3-phosphoshikimate</name>
        <dbReference type="ChEBI" id="CHEBI:145989"/>
    </ligand>
</feature>
<reference evidence="9" key="2">
    <citation type="journal article" date="2021" name="Sci. Rep.">
        <title>The distribution of antibiotic resistance genes in chicken gut microbiota commensals.</title>
        <authorList>
            <person name="Juricova H."/>
            <person name="Matiasovicova J."/>
            <person name="Kubasova T."/>
            <person name="Cejkova D."/>
            <person name="Rychlik I."/>
        </authorList>
    </citation>
    <scope>NUCLEOTIDE SEQUENCE</scope>
    <source>
        <strain evidence="9">An824</strain>
    </source>
</reference>
<feature type="binding site" evidence="7">
    <location>
        <position position="145"/>
    </location>
    <ligand>
        <name>3-phosphoshikimate</name>
        <dbReference type="ChEBI" id="CHEBI:145989"/>
    </ligand>
</feature>
<name>A0A938WTL8_9BACT</name>
<feature type="binding site" evidence="7">
    <location>
        <position position="323"/>
    </location>
    <ligand>
        <name>3-phosphoshikimate</name>
        <dbReference type="ChEBI" id="CHEBI:145989"/>
    </ligand>
</feature>
<feature type="binding site" evidence="7">
    <location>
        <position position="26"/>
    </location>
    <ligand>
        <name>3-phosphoshikimate</name>
        <dbReference type="ChEBI" id="CHEBI:145989"/>
    </ligand>
</feature>
<feature type="binding site" evidence="7">
    <location>
        <position position="171"/>
    </location>
    <ligand>
        <name>3-phosphoshikimate</name>
        <dbReference type="ChEBI" id="CHEBI:145989"/>
    </ligand>
</feature>
<comment type="function">
    <text evidence="7">Catalyzes the transfer of the enolpyruvyl moiety of phosphoenolpyruvate (PEP) to the 5-hydroxyl of shikimate-3-phosphate (S3P) to produce enolpyruvyl shikimate-3-phosphate and inorganic phosphate.</text>
</comment>
<feature type="binding site" evidence="7">
    <location>
        <position position="21"/>
    </location>
    <ligand>
        <name>3-phosphoshikimate</name>
        <dbReference type="ChEBI" id="CHEBI:145989"/>
    </ligand>
</feature>
<feature type="binding site" evidence="7">
    <location>
        <position position="397"/>
    </location>
    <ligand>
        <name>phosphoenolpyruvate</name>
        <dbReference type="ChEBI" id="CHEBI:58702"/>
    </ligand>
</feature>
<dbReference type="GO" id="GO:0008652">
    <property type="term" value="P:amino acid biosynthetic process"/>
    <property type="evidence" value="ECO:0007669"/>
    <property type="project" value="UniProtKB-KW"/>
</dbReference>
<comment type="subunit">
    <text evidence="7">Monomer.</text>
</comment>
<evidence type="ECO:0000313" key="9">
    <source>
        <dbReference type="EMBL" id="MBM6673837.1"/>
    </source>
</evidence>
<feature type="binding site" evidence="7">
    <location>
        <position position="97"/>
    </location>
    <ligand>
        <name>phosphoenolpyruvate</name>
        <dbReference type="ChEBI" id="CHEBI:58702"/>
    </ligand>
</feature>
<proteinExistence type="inferred from homology"/>
<feature type="domain" description="Enolpyruvate transferase" evidence="8">
    <location>
        <begin position="61"/>
        <end position="406"/>
    </location>
</feature>
<dbReference type="EC" id="2.5.1.19" evidence="7"/>
<dbReference type="GO" id="GO:0009073">
    <property type="term" value="P:aromatic amino acid family biosynthetic process"/>
    <property type="evidence" value="ECO:0007669"/>
    <property type="project" value="UniProtKB-KW"/>
</dbReference>
<comment type="caution">
    <text evidence="7">Lacks conserved residue(s) required for the propagation of feature annotation.</text>
</comment>
<comment type="subcellular location">
    <subcellularLocation>
        <location evidence="7">Cytoplasm</location>
    </subcellularLocation>
</comment>
<organism evidence="9 10">
    <name type="scientific">Marseilla massiliensis</name>
    <dbReference type="NCBI Taxonomy" id="1841864"/>
    <lineage>
        <taxon>Bacteria</taxon>
        <taxon>Pseudomonadati</taxon>
        <taxon>Bacteroidota</taxon>
        <taxon>Bacteroidia</taxon>
        <taxon>Bacteroidales</taxon>
        <taxon>Prevotellaceae</taxon>
        <taxon>Marseilla</taxon>
    </lineage>
</organism>
<dbReference type="GO" id="GO:0009423">
    <property type="term" value="P:chorismate biosynthetic process"/>
    <property type="evidence" value="ECO:0007669"/>
    <property type="project" value="UniProtKB-UniRule"/>
</dbReference>